<feature type="region of interest" description="Disordered" evidence="1">
    <location>
        <begin position="119"/>
        <end position="146"/>
    </location>
</feature>
<name>A0A8J8NE86_HALGN</name>
<sequence>MKRSKKMRILEKNITRTFEDNKTLRHYLSNKIHKQIEAKQQEVIEKYKRLNAKKEPFGAIFPRLHMNQQDLRDGLLNYESNLSYHSHQMRSIEVPEVHISSKKLSTQVIHEEAEESNNFINDKSQSTSSLRQLNSTGDFEPKAAYNDENNGRKQMIILEDDDLSADQSIFTHYDAVNQPPQVTFNCKVKSKKISVVRLRKSSVDTSGIPMSTGRKLINQLILDSNQFNQRNPSHHTISGKAVKPHLNTRVNFKQQSPESSSNNLTRKLSDPNITNKLFLIQRHNEGTGNLNVIGKSRKSMIEQISNINKDLMVTQDEEQFMVQDRMKPVLPILNRRKRTLINILRTARENVIEPQVKQDIELKVPDLQITNQQQAEPLYPPSPKKNLLEQFIPRIRHKQTQRQEMQERFQRIMNFDKELGEMSSRIIISSTYNLHDSILKNSRNIYHSREQQSDGGNYNRVVKFDLTNIE</sequence>
<accession>A0A8J8NE86</accession>
<dbReference type="EMBL" id="RRYP01020472">
    <property type="protein sequence ID" value="TNV72915.1"/>
    <property type="molecule type" value="Genomic_DNA"/>
</dbReference>
<dbReference type="Proteomes" id="UP000785679">
    <property type="component" value="Unassembled WGS sequence"/>
</dbReference>
<keyword evidence="3" id="KW-1185">Reference proteome</keyword>
<organism evidence="2 3">
    <name type="scientific">Halteria grandinella</name>
    <dbReference type="NCBI Taxonomy" id="5974"/>
    <lineage>
        <taxon>Eukaryota</taxon>
        <taxon>Sar</taxon>
        <taxon>Alveolata</taxon>
        <taxon>Ciliophora</taxon>
        <taxon>Intramacronucleata</taxon>
        <taxon>Spirotrichea</taxon>
        <taxon>Stichotrichia</taxon>
        <taxon>Sporadotrichida</taxon>
        <taxon>Halteriidae</taxon>
        <taxon>Halteria</taxon>
    </lineage>
</organism>
<evidence type="ECO:0000313" key="2">
    <source>
        <dbReference type="EMBL" id="TNV72915.1"/>
    </source>
</evidence>
<feature type="compositionally biased region" description="Polar residues" evidence="1">
    <location>
        <begin position="119"/>
        <end position="137"/>
    </location>
</feature>
<reference evidence="2" key="1">
    <citation type="submission" date="2019-06" db="EMBL/GenBank/DDBJ databases">
        <authorList>
            <person name="Zheng W."/>
        </authorList>
    </citation>
    <scope>NUCLEOTIDE SEQUENCE</scope>
    <source>
        <strain evidence="2">QDHG01</strain>
    </source>
</reference>
<proteinExistence type="predicted"/>
<gene>
    <name evidence="2" type="ORF">FGO68_gene9818</name>
</gene>
<evidence type="ECO:0000256" key="1">
    <source>
        <dbReference type="SAM" id="MobiDB-lite"/>
    </source>
</evidence>
<comment type="caution">
    <text evidence="2">The sequence shown here is derived from an EMBL/GenBank/DDBJ whole genome shotgun (WGS) entry which is preliminary data.</text>
</comment>
<dbReference type="AlphaFoldDB" id="A0A8J8NE86"/>
<protein>
    <submittedName>
        <fullName evidence="2">Uncharacterized protein</fullName>
    </submittedName>
</protein>
<evidence type="ECO:0000313" key="3">
    <source>
        <dbReference type="Proteomes" id="UP000785679"/>
    </source>
</evidence>